<keyword evidence="1" id="KW-0808">Transferase</keyword>
<dbReference type="InterPro" id="IPR011123">
    <property type="entry name" value="Y_Y_Y"/>
</dbReference>
<dbReference type="InterPro" id="IPR036890">
    <property type="entry name" value="HATPase_C_sf"/>
</dbReference>
<dbReference type="Gene3D" id="3.30.565.10">
    <property type="entry name" value="Histidine kinase-like ATPase, C-terminal domain"/>
    <property type="match status" value="1"/>
</dbReference>
<dbReference type="InterPro" id="IPR003594">
    <property type="entry name" value="HATPase_dom"/>
</dbReference>
<keyword evidence="4" id="KW-0812">Transmembrane</keyword>
<evidence type="ECO:0000256" key="4">
    <source>
        <dbReference type="SAM" id="Phobius"/>
    </source>
</evidence>
<dbReference type="Pfam" id="PF07495">
    <property type="entry name" value="Y_Y_Y"/>
    <property type="match status" value="1"/>
</dbReference>
<evidence type="ECO:0000256" key="3">
    <source>
        <dbReference type="ARBA" id="ARBA00023012"/>
    </source>
</evidence>
<evidence type="ECO:0000256" key="1">
    <source>
        <dbReference type="ARBA" id="ARBA00022679"/>
    </source>
</evidence>
<dbReference type="EMBL" id="JBHSGA010000017">
    <property type="protein sequence ID" value="MFC4527061.1"/>
    <property type="molecule type" value="Genomic_DNA"/>
</dbReference>
<dbReference type="Proteomes" id="UP001595961">
    <property type="component" value="Unassembled WGS sequence"/>
</dbReference>
<reference evidence="7" key="1">
    <citation type="journal article" date="2019" name="Int. J. Syst. Evol. Microbiol.">
        <title>The Global Catalogue of Microorganisms (GCM) 10K type strain sequencing project: providing services to taxonomists for standard genome sequencing and annotation.</title>
        <authorList>
            <consortium name="The Broad Institute Genomics Platform"/>
            <consortium name="The Broad Institute Genome Sequencing Center for Infectious Disease"/>
            <person name="Wu L."/>
            <person name="Ma J."/>
        </authorList>
    </citation>
    <scope>NUCLEOTIDE SEQUENCE [LARGE SCALE GENOMIC DNA]</scope>
    <source>
        <strain evidence="7">CCM 4481</strain>
    </source>
</reference>
<proteinExistence type="predicted"/>
<sequence>MTTVDARSRRPLTDFSITPYAAQQGAPANVNWLAQTPDGFLWLCTSEGVVRFDGVSFERNLGNGLPGDSASAMFVDRSGDLWVGFNDGRIARRANGVFSEIDQGLPKAGRIIWSIVQDAGGNMWATSGYGLYYLDGSLWREVGHDVGANPGSVYGLAGLLDDGRLFVANNKKVWFQIRGTMSFEPGDSKEIWRSKLGFDYTQLPPGPAVDKLKTIIERPLGISLRAISRDATGALWALGDNVERFHWVGSPGGKQQLVVDELSYSADAYGLFSDREGNVWTASIDGIRRLRPNKFQSVFSKDTVPLAGLVRGVHEDIWIVPTQAGDVYDVTMEGSTKWDALGRGFASASSDVDGNIWFLKNDADPKNDDIRILKDGKFEHLPYPKGLNGRAVETILSDPAGGHLLVSTLGLYRYKDGAWLPDPVYVNLPRDPPRGARSDRFGRVWIMYADNRVAVIDKSGPTMFSSENGLSVGDPWSVYVGPTKTWVVGLSGIAYLDGNRFVSVSPVIRSNGEALKRILDAVETSDGDLWLNAGAGVAHISRSEIRRVMESPSQRPIADVLDEEDGLQGGLVPDNFTVSMIVDKSRRLWVVRAQGVSWIDLDHVPHNAVPPLVSFTRMDADDKHLATLPAMKLPALTRSVRIGFTAPSLSIPERVRFRVKLDGFDTAWQDAGAVRSSTYTNLGPGKYKFLVRASNEDGLWGEQDASLSFAIAPAYYQTWWFRAIAVLVALCALWRLLSLRIRQLQSRLHLQLTTRHAERERIARELHDTLMQGVHGLLLQVQSWSGDTSLAESRRDQMKRAEDQARSMLIEGRDRIIELRNSTSVDANLEHNLREICDESAAIYASTFVLTSEGVARTLRAESAGEVLNIGREAIRNAFAHSHASKISVHVRYGADGLHMLVSDDGCGIPADILKAGGRDGHWGIVGMRERAKRIGAYLEIRRGSQAGTEFVLKVPASVIYVAPARKVVRMIDVMRSKFRF</sequence>
<dbReference type="SMART" id="SM00387">
    <property type="entry name" value="HATPase_c"/>
    <property type="match status" value="1"/>
</dbReference>
<evidence type="ECO:0000313" key="6">
    <source>
        <dbReference type="EMBL" id="MFC4527061.1"/>
    </source>
</evidence>
<dbReference type="PANTHER" id="PTHR24421">
    <property type="entry name" value="NITRATE/NITRITE SENSOR PROTEIN NARX-RELATED"/>
    <property type="match status" value="1"/>
</dbReference>
<keyword evidence="7" id="KW-1185">Reference proteome</keyword>
<dbReference type="InterPro" id="IPR050482">
    <property type="entry name" value="Sensor_HK_TwoCompSys"/>
</dbReference>
<dbReference type="Pfam" id="PF02518">
    <property type="entry name" value="HATPase_c"/>
    <property type="match status" value="1"/>
</dbReference>
<dbReference type="InterPro" id="IPR013783">
    <property type="entry name" value="Ig-like_fold"/>
</dbReference>
<evidence type="ECO:0000313" key="7">
    <source>
        <dbReference type="Proteomes" id="UP001595961"/>
    </source>
</evidence>
<comment type="caution">
    <text evidence="6">The sequence shown here is derived from an EMBL/GenBank/DDBJ whole genome shotgun (WGS) entry which is preliminary data.</text>
</comment>
<dbReference type="Gene3D" id="2.130.10.10">
    <property type="entry name" value="YVTN repeat-like/Quinoprotein amine dehydrogenase"/>
    <property type="match status" value="3"/>
</dbReference>
<dbReference type="SUPFAM" id="SSF63829">
    <property type="entry name" value="Calcium-dependent phosphotriesterase"/>
    <property type="match status" value="2"/>
</dbReference>
<keyword evidence="2" id="KW-0418">Kinase</keyword>
<dbReference type="CDD" id="cd16917">
    <property type="entry name" value="HATPase_UhpB-NarQ-NarX-like"/>
    <property type="match status" value="1"/>
</dbReference>
<dbReference type="Gene3D" id="1.20.5.1930">
    <property type="match status" value="1"/>
</dbReference>
<keyword evidence="4" id="KW-0472">Membrane</keyword>
<organism evidence="6 7">
    <name type="scientific">Dyella halodurans</name>
    <dbReference type="NCBI Taxonomy" id="1920171"/>
    <lineage>
        <taxon>Bacteria</taxon>
        <taxon>Pseudomonadati</taxon>
        <taxon>Pseudomonadota</taxon>
        <taxon>Gammaproteobacteria</taxon>
        <taxon>Lysobacterales</taxon>
        <taxon>Rhodanobacteraceae</taxon>
        <taxon>Dyella</taxon>
    </lineage>
</organism>
<dbReference type="Pfam" id="PF07730">
    <property type="entry name" value="HisKA_3"/>
    <property type="match status" value="1"/>
</dbReference>
<evidence type="ECO:0000256" key="2">
    <source>
        <dbReference type="ARBA" id="ARBA00022777"/>
    </source>
</evidence>
<feature type="transmembrane region" description="Helical" evidence="4">
    <location>
        <begin position="719"/>
        <end position="737"/>
    </location>
</feature>
<dbReference type="SUPFAM" id="SSF55874">
    <property type="entry name" value="ATPase domain of HSP90 chaperone/DNA topoisomerase II/histidine kinase"/>
    <property type="match status" value="1"/>
</dbReference>
<gene>
    <name evidence="6" type="ORF">ACFO5W_10500</name>
</gene>
<evidence type="ECO:0000259" key="5">
    <source>
        <dbReference type="SMART" id="SM00387"/>
    </source>
</evidence>
<dbReference type="InterPro" id="IPR011712">
    <property type="entry name" value="Sig_transdc_His_kin_sub3_dim/P"/>
</dbReference>
<accession>A0ABV9C2C5</accession>
<feature type="domain" description="Histidine kinase/HSP90-like ATPase" evidence="5">
    <location>
        <begin position="862"/>
        <end position="959"/>
    </location>
</feature>
<name>A0ABV9C2C5_9GAMM</name>
<protein>
    <submittedName>
        <fullName evidence="6">Triple tyrosine motif-containing protein</fullName>
    </submittedName>
</protein>
<keyword evidence="3" id="KW-0902">Two-component regulatory system</keyword>
<keyword evidence="4" id="KW-1133">Transmembrane helix</keyword>
<dbReference type="RefSeq" id="WP_423357751.1">
    <property type="nucleotide sequence ID" value="NZ_CP064028.1"/>
</dbReference>
<dbReference type="InterPro" id="IPR015943">
    <property type="entry name" value="WD40/YVTN_repeat-like_dom_sf"/>
</dbReference>
<dbReference type="PANTHER" id="PTHR24421:SF62">
    <property type="entry name" value="SENSORY TRANSDUCTION HISTIDINE KINASE"/>
    <property type="match status" value="1"/>
</dbReference>
<dbReference type="Gene3D" id="2.60.40.10">
    <property type="entry name" value="Immunoglobulins"/>
    <property type="match status" value="1"/>
</dbReference>